<evidence type="ECO:0000259" key="2">
    <source>
        <dbReference type="Pfam" id="PF06722"/>
    </source>
</evidence>
<keyword evidence="3" id="KW-0808">Transferase</keyword>
<dbReference type="SUPFAM" id="SSF53756">
    <property type="entry name" value="UDP-Glycosyltransferase/glycogen phosphorylase"/>
    <property type="match status" value="2"/>
</dbReference>
<dbReference type="InterPro" id="IPR050426">
    <property type="entry name" value="Glycosyltransferase_28"/>
</dbReference>
<dbReference type="EMBL" id="QNRE01000004">
    <property type="protein sequence ID" value="RBO91549.1"/>
    <property type="molecule type" value="Genomic_DNA"/>
</dbReference>
<keyword evidence="4" id="KW-1185">Reference proteome</keyword>
<organism evidence="3 4">
    <name type="scientific">Nocardia puris</name>
    <dbReference type="NCBI Taxonomy" id="208602"/>
    <lineage>
        <taxon>Bacteria</taxon>
        <taxon>Bacillati</taxon>
        <taxon>Actinomycetota</taxon>
        <taxon>Actinomycetes</taxon>
        <taxon>Mycobacteriales</taxon>
        <taxon>Nocardiaceae</taxon>
        <taxon>Nocardia</taxon>
    </lineage>
</organism>
<dbReference type="Gene3D" id="3.40.50.2000">
    <property type="entry name" value="Glycogen Phosphorylase B"/>
    <property type="match status" value="1"/>
</dbReference>
<comment type="caution">
    <text evidence="3">The sequence shown here is derived from an EMBL/GenBank/DDBJ whole genome shotgun (WGS) entry which is preliminary data.</text>
</comment>
<dbReference type="InterPro" id="IPR004276">
    <property type="entry name" value="GlycoTrans_28_N"/>
</dbReference>
<evidence type="ECO:0000313" key="3">
    <source>
        <dbReference type="EMBL" id="RBO91549.1"/>
    </source>
</evidence>
<dbReference type="InterPro" id="IPR010610">
    <property type="entry name" value="EryCIII-like_C"/>
</dbReference>
<dbReference type="GO" id="GO:0016758">
    <property type="term" value="F:hexosyltransferase activity"/>
    <property type="evidence" value="ECO:0007669"/>
    <property type="project" value="InterPro"/>
</dbReference>
<dbReference type="PANTHER" id="PTHR48050:SF13">
    <property type="entry name" value="STEROL 3-BETA-GLUCOSYLTRANSFERASE UGT80A2"/>
    <property type="match status" value="1"/>
</dbReference>
<dbReference type="STRING" id="1210090.GCA_001613185_00687"/>
<dbReference type="PANTHER" id="PTHR48050">
    <property type="entry name" value="STEROL 3-BETA-GLUCOSYLTRANSFERASE"/>
    <property type="match status" value="1"/>
</dbReference>
<dbReference type="GO" id="GO:1901137">
    <property type="term" value="P:carbohydrate derivative biosynthetic process"/>
    <property type="evidence" value="ECO:0007669"/>
    <property type="project" value="UniProtKB-ARBA"/>
</dbReference>
<dbReference type="FunFam" id="3.40.50.2000:FF:000009">
    <property type="entry name" value="Sterol 3-beta-glucosyltransferase UGT80A2"/>
    <property type="match status" value="1"/>
</dbReference>
<dbReference type="GO" id="GO:0005975">
    <property type="term" value="P:carbohydrate metabolic process"/>
    <property type="evidence" value="ECO:0007669"/>
    <property type="project" value="InterPro"/>
</dbReference>
<dbReference type="Pfam" id="PF06722">
    <property type="entry name" value="EryCIII-like_C"/>
    <property type="match status" value="1"/>
</dbReference>
<evidence type="ECO:0000259" key="1">
    <source>
        <dbReference type="Pfam" id="PF03033"/>
    </source>
</evidence>
<name>A0A366DPZ7_9NOCA</name>
<reference evidence="3 4" key="1">
    <citation type="submission" date="2018-06" db="EMBL/GenBank/DDBJ databases">
        <title>Genomic Encyclopedia of Type Strains, Phase IV (KMG-IV): sequencing the most valuable type-strain genomes for metagenomic binning, comparative biology and taxonomic classification.</title>
        <authorList>
            <person name="Goeker M."/>
        </authorList>
    </citation>
    <scope>NUCLEOTIDE SEQUENCE [LARGE SCALE GENOMIC DNA]</scope>
    <source>
        <strain evidence="3 4">DSM 44599</strain>
    </source>
</reference>
<gene>
    <name evidence="3" type="ORF">DFR74_104252</name>
</gene>
<protein>
    <submittedName>
        <fullName evidence="3">Glycosyl transferase family 28</fullName>
    </submittedName>
</protein>
<evidence type="ECO:0000313" key="4">
    <source>
        <dbReference type="Proteomes" id="UP000252586"/>
    </source>
</evidence>
<dbReference type="Pfam" id="PF03033">
    <property type="entry name" value="Glyco_transf_28"/>
    <property type="match status" value="1"/>
</dbReference>
<feature type="domain" description="Erythromycin biosynthesis protein CIII-like C-terminal" evidence="2">
    <location>
        <begin position="101"/>
        <end position="197"/>
    </location>
</feature>
<proteinExistence type="predicted"/>
<accession>A0A366DPZ7</accession>
<sequence length="216" mass="22501">MRVVLSTYGSRGDVEPMAALAVRLRERGVRVAVCAPPDFADLLTRVEVPPVFVSFGSIPMLAATDTARVAVEAIRGLGRRVILSRGWAGLESIDDRDDCFVVGEVNQQALFERVAAVVHHGGAGTTTAAARAGAPQVLVPQVVDQPYWAGRVVDLGIGAEHEGSEPTVESLSAAVEIALASEARARAVAGSMRAGGAAVAADLLVDAIRRNDLVNA</sequence>
<feature type="domain" description="Glycosyltransferase family 28 N-terminal" evidence="1">
    <location>
        <begin position="3"/>
        <end position="49"/>
    </location>
</feature>
<dbReference type="AlphaFoldDB" id="A0A366DPZ7"/>
<dbReference type="Proteomes" id="UP000252586">
    <property type="component" value="Unassembled WGS sequence"/>
</dbReference>